<name>A0A7K1LBY2_9ACTN</name>
<evidence type="ECO:0000313" key="5">
    <source>
        <dbReference type="Proteomes" id="UP000432015"/>
    </source>
</evidence>
<dbReference type="Gene3D" id="2.60.200.20">
    <property type="match status" value="1"/>
</dbReference>
<dbReference type="InterPro" id="IPR000253">
    <property type="entry name" value="FHA_dom"/>
</dbReference>
<dbReference type="PANTHER" id="PTHR23308">
    <property type="entry name" value="NUCLEAR INHIBITOR OF PROTEIN PHOSPHATASE-1"/>
    <property type="match status" value="1"/>
</dbReference>
<evidence type="ECO:0000259" key="3">
    <source>
        <dbReference type="PROSITE" id="PS50006"/>
    </source>
</evidence>
<evidence type="ECO:0000256" key="2">
    <source>
        <dbReference type="SAM" id="MobiDB-lite"/>
    </source>
</evidence>
<dbReference type="RefSeq" id="WP_156221181.1">
    <property type="nucleotide sequence ID" value="NZ_WOFH01000017.1"/>
</dbReference>
<feature type="region of interest" description="Disordered" evidence="2">
    <location>
        <begin position="75"/>
        <end position="123"/>
    </location>
</feature>
<feature type="region of interest" description="Disordered" evidence="2">
    <location>
        <begin position="176"/>
        <end position="200"/>
    </location>
</feature>
<organism evidence="4 5">
    <name type="scientific">Actinomadura litoris</name>
    <dbReference type="NCBI Taxonomy" id="2678616"/>
    <lineage>
        <taxon>Bacteria</taxon>
        <taxon>Bacillati</taxon>
        <taxon>Actinomycetota</taxon>
        <taxon>Actinomycetes</taxon>
        <taxon>Streptosporangiales</taxon>
        <taxon>Thermomonosporaceae</taxon>
        <taxon>Actinomadura</taxon>
    </lineage>
</organism>
<dbReference type="PROSITE" id="PS50006">
    <property type="entry name" value="FHA_DOMAIN"/>
    <property type="match status" value="1"/>
</dbReference>
<keyword evidence="5" id="KW-1185">Reference proteome</keyword>
<dbReference type="InterPro" id="IPR008984">
    <property type="entry name" value="SMAD_FHA_dom_sf"/>
</dbReference>
<comment type="caution">
    <text evidence="4">The sequence shown here is derived from an EMBL/GenBank/DDBJ whole genome shotgun (WGS) entry which is preliminary data.</text>
</comment>
<sequence length="264" mass="26957">MPTCPNGHSSQSDDYCDLCGERIGAASGASAPSVPSGGGGGVGVPTQAMPTPGGTRCPDCGTPASDRFCEACGYDFATGGGRPTPPQPAPAPAPSSSLSPPPAPAPAPVPVPNPAPPPAPSPAPNGAGAWTAVVIADRDYYNAVIAEEGPDSASLSFPPYAPERRIPLVKREVRIGRRSSSRPEPPEIDLREPPEDPGVSHTHAVLLAKPDGTWTLVDPGSTNRTCLNGSTTPIPFNVEVPLSEGDRIHIGAWTTITLTRGEAT</sequence>
<evidence type="ECO:0000313" key="4">
    <source>
        <dbReference type="EMBL" id="MUN41931.1"/>
    </source>
</evidence>
<dbReference type="EMBL" id="WOFH01000017">
    <property type="protein sequence ID" value="MUN41931.1"/>
    <property type="molecule type" value="Genomic_DNA"/>
</dbReference>
<feature type="compositionally biased region" description="Basic and acidic residues" evidence="2">
    <location>
        <begin position="184"/>
        <end position="194"/>
    </location>
</feature>
<keyword evidence="1" id="KW-0597">Phosphoprotein</keyword>
<dbReference type="InterPro" id="IPR050923">
    <property type="entry name" value="Cell_Proc_Reg/RNA_Proc"/>
</dbReference>
<feature type="region of interest" description="Disordered" evidence="2">
    <location>
        <begin position="26"/>
        <end position="60"/>
    </location>
</feature>
<evidence type="ECO:0000256" key="1">
    <source>
        <dbReference type="ARBA" id="ARBA00022553"/>
    </source>
</evidence>
<protein>
    <submittedName>
        <fullName evidence="4">FHA domain-containing protein</fullName>
    </submittedName>
</protein>
<accession>A0A7K1LBY2</accession>
<dbReference type="SMART" id="SM00240">
    <property type="entry name" value="FHA"/>
    <property type="match status" value="1"/>
</dbReference>
<dbReference type="SUPFAM" id="SSF49879">
    <property type="entry name" value="SMAD/FHA domain"/>
    <property type="match status" value="1"/>
</dbReference>
<dbReference type="Proteomes" id="UP000432015">
    <property type="component" value="Unassembled WGS sequence"/>
</dbReference>
<feature type="compositionally biased region" description="Pro residues" evidence="2">
    <location>
        <begin position="83"/>
        <end position="123"/>
    </location>
</feature>
<dbReference type="CDD" id="cd00060">
    <property type="entry name" value="FHA"/>
    <property type="match status" value="1"/>
</dbReference>
<reference evidence="4 5" key="1">
    <citation type="submission" date="2019-11" db="EMBL/GenBank/DDBJ databases">
        <authorList>
            <person name="Cao P."/>
        </authorList>
    </citation>
    <scope>NUCLEOTIDE SEQUENCE [LARGE SCALE GENOMIC DNA]</scope>
    <source>
        <strain evidence="4 5">NEAU-AAG5</strain>
    </source>
</reference>
<feature type="compositionally biased region" description="Low complexity" evidence="2">
    <location>
        <begin position="26"/>
        <end position="35"/>
    </location>
</feature>
<proteinExistence type="predicted"/>
<dbReference type="Pfam" id="PF00498">
    <property type="entry name" value="FHA"/>
    <property type="match status" value="1"/>
</dbReference>
<feature type="domain" description="FHA" evidence="3">
    <location>
        <begin position="173"/>
        <end position="232"/>
    </location>
</feature>
<gene>
    <name evidence="4" type="ORF">GNZ18_35885</name>
</gene>
<dbReference type="AlphaFoldDB" id="A0A7K1LBY2"/>